<proteinExistence type="predicted"/>
<keyword evidence="3" id="KW-1185">Reference proteome</keyword>
<name>A0A7W3JGX0_9MICO</name>
<dbReference type="EMBL" id="JACGWW010000001">
    <property type="protein sequence ID" value="MBA8812662.1"/>
    <property type="molecule type" value="Genomic_DNA"/>
</dbReference>
<comment type="caution">
    <text evidence="2">The sequence shown here is derived from an EMBL/GenBank/DDBJ whole genome shotgun (WGS) entry which is preliminary data.</text>
</comment>
<dbReference type="RefSeq" id="WP_146852916.1">
    <property type="nucleotide sequence ID" value="NZ_BAAAHR010000002.1"/>
</dbReference>
<reference evidence="1 3" key="1">
    <citation type="submission" date="2019-07" db="EMBL/GenBank/DDBJ databases">
        <title>Whole genome shotgun sequence of Frigoribacterium faeni NBRC 103066.</title>
        <authorList>
            <person name="Hosoyama A."/>
            <person name="Uohara A."/>
            <person name="Ohji S."/>
            <person name="Ichikawa N."/>
        </authorList>
    </citation>
    <scope>NUCLEOTIDE SEQUENCE [LARGE SCALE GENOMIC DNA]</scope>
    <source>
        <strain evidence="1 3">NBRC 103066</strain>
    </source>
</reference>
<dbReference type="OrthoDB" id="3231936at2"/>
<dbReference type="AlphaFoldDB" id="A0A7W3JGX0"/>
<evidence type="ECO:0000313" key="1">
    <source>
        <dbReference type="EMBL" id="GEK82325.1"/>
    </source>
</evidence>
<reference evidence="2 4" key="2">
    <citation type="submission" date="2020-07" db="EMBL/GenBank/DDBJ databases">
        <title>Sequencing the genomes of 1000 actinobacteria strains.</title>
        <authorList>
            <person name="Klenk H.-P."/>
        </authorList>
    </citation>
    <scope>NUCLEOTIDE SEQUENCE [LARGE SCALE GENOMIC DNA]</scope>
    <source>
        <strain evidence="2 4">DSM 10309</strain>
    </source>
</reference>
<evidence type="ECO:0000313" key="2">
    <source>
        <dbReference type="EMBL" id="MBA8812662.1"/>
    </source>
</evidence>
<evidence type="ECO:0000313" key="4">
    <source>
        <dbReference type="Proteomes" id="UP000522688"/>
    </source>
</evidence>
<dbReference type="Proteomes" id="UP000321154">
    <property type="component" value="Unassembled WGS sequence"/>
</dbReference>
<sequence length="367" mass="41614">MWTFDICDTVTGERLDSLYPSAGSFSRVLNGIGSGTHTFVTREIGVTGDRASFQRQRKALTAPWARTLVQSWDAVPRYAGLITQRTMNEQAGTVVVQHSEVREILKRRFTFGENGYQGEGGGRFTIGNNTLESLVSWLIWQGMQGIRGNWGLPVRVPPRNVVGRHTRTWWDYNFPVIETEMTELQNAYGGPDIDFQQQWSASKTLEWQARVGALTDGKTLEWNLTADERPRVTDFEIVHDGSKTANMVYTIGDGQERDMLVRKALAETAQPALERIEPYGQMKRLDWLQEHADADLQTFRVPTEQMSFSIMAGDKPGVNDLVLGQTLRLYTKNHIWIEDGWHDYRLIGYSGDLTDKIALQVQLKQGV</sequence>
<evidence type="ECO:0000313" key="3">
    <source>
        <dbReference type="Proteomes" id="UP000321154"/>
    </source>
</evidence>
<dbReference type="Proteomes" id="UP000522688">
    <property type="component" value="Unassembled WGS sequence"/>
</dbReference>
<dbReference type="EMBL" id="BJUV01000004">
    <property type="protein sequence ID" value="GEK82325.1"/>
    <property type="molecule type" value="Genomic_DNA"/>
</dbReference>
<accession>A0A7W3JGX0</accession>
<protein>
    <submittedName>
        <fullName evidence="2">Uncharacterized protein</fullName>
    </submittedName>
</protein>
<organism evidence="2 4">
    <name type="scientific">Frigoribacterium faeni</name>
    <dbReference type="NCBI Taxonomy" id="145483"/>
    <lineage>
        <taxon>Bacteria</taxon>
        <taxon>Bacillati</taxon>
        <taxon>Actinomycetota</taxon>
        <taxon>Actinomycetes</taxon>
        <taxon>Micrococcales</taxon>
        <taxon>Microbacteriaceae</taxon>
        <taxon>Frigoribacterium</taxon>
    </lineage>
</organism>
<gene>
    <name evidence="2" type="ORF">FB463_000886</name>
    <name evidence="1" type="ORF">FFA01_06340</name>
</gene>